<keyword evidence="6" id="KW-1185">Reference proteome</keyword>
<dbReference type="OrthoDB" id="47007at2759"/>
<protein>
    <recommendedName>
        <fullName evidence="2">3-oxoacyl-[acyl-carrier-protein] reductase</fullName>
        <ecNumber evidence="2">1.1.1.100</ecNumber>
    </recommendedName>
</protein>
<comment type="similarity">
    <text evidence="1">Belongs to the short-chain dehydrogenases/reductases (SDR) family.</text>
</comment>
<dbReference type="Gene3D" id="3.40.50.720">
    <property type="entry name" value="NAD(P)-binding Rossmann-like Domain"/>
    <property type="match status" value="1"/>
</dbReference>
<dbReference type="InterPro" id="IPR036291">
    <property type="entry name" value="NAD(P)-bd_dom_sf"/>
</dbReference>
<dbReference type="PRINTS" id="PR00081">
    <property type="entry name" value="GDHRDH"/>
</dbReference>
<dbReference type="Proteomes" id="UP000696280">
    <property type="component" value="Unassembled WGS sequence"/>
</dbReference>
<dbReference type="EC" id="1.1.1.100" evidence="2"/>
<dbReference type="InterPro" id="IPR020904">
    <property type="entry name" value="Sc_DH/Rdtase_CS"/>
</dbReference>
<dbReference type="GO" id="GO:0004316">
    <property type="term" value="F:3-oxoacyl-[acyl-carrier-protein] reductase (NADPH) activity"/>
    <property type="evidence" value="ECO:0007669"/>
    <property type="project" value="UniProtKB-EC"/>
</dbReference>
<dbReference type="AlphaFoldDB" id="A0A9N9PRK4"/>
<dbReference type="PANTHER" id="PTHR42879:SF2">
    <property type="entry name" value="3-OXOACYL-[ACYL-CARRIER-PROTEIN] REDUCTASE FABG"/>
    <property type="match status" value="1"/>
</dbReference>
<organism evidence="5 6">
    <name type="scientific">Hymenoscyphus fraxineus</name>
    <dbReference type="NCBI Taxonomy" id="746836"/>
    <lineage>
        <taxon>Eukaryota</taxon>
        <taxon>Fungi</taxon>
        <taxon>Dikarya</taxon>
        <taxon>Ascomycota</taxon>
        <taxon>Pezizomycotina</taxon>
        <taxon>Leotiomycetes</taxon>
        <taxon>Helotiales</taxon>
        <taxon>Helotiaceae</taxon>
        <taxon>Hymenoscyphus</taxon>
    </lineage>
</organism>
<dbReference type="CDD" id="cd05233">
    <property type="entry name" value="SDR_c"/>
    <property type="match status" value="1"/>
</dbReference>
<evidence type="ECO:0000256" key="3">
    <source>
        <dbReference type="ARBA" id="ARBA00022857"/>
    </source>
</evidence>
<evidence type="ECO:0000313" key="5">
    <source>
        <dbReference type="EMBL" id="CAG8957021.1"/>
    </source>
</evidence>
<dbReference type="Pfam" id="PF13561">
    <property type="entry name" value="adh_short_C2"/>
    <property type="match status" value="1"/>
</dbReference>
<evidence type="ECO:0000313" key="6">
    <source>
        <dbReference type="Proteomes" id="UP000696280"/>
    </source>
</evidence>
<dbReference type="EMBL" id="CAJVRL010000076">
    <property type="protein sequence ID" value="CAG8957021.1"/>
    <property type="molecule type" value="Genomic_DNA"/>
</dbReference>
<evidence type="ECO:0000256" key="2">
    <source>
        <dbReference type="ARBA" id="ARBA00012948"/>
    </source>
</evidence>
<accession>A0A9N9PRK4</accession>
<keyword evidence="3" id="KW-0521">NADP</keyword>
<sequence>MHRCWWRQDFGKVNVRGCPLLDLSTIIKTIFSSSHCKTTRIYSKQITDRSISTMNTSRVRDQDLAGKVAVVTGASRGIGRAVALNLASRGCSILGTCSSTENIAMINSLNQEIDTIFEGTARKQKITILGISANILSPTCAKTITNTLVEHFSSRVDIFINNAADGRDAALGELTVEGIQESLISNIQTPVLIVEEFVKRKMFQPEGRIIYISSIRSRQPWSHQLMYSAGKSAGESLCRTWSQAFGGKEEEFSFMAGTTANSVTVGLTQTDSIMKCPPDALEDFKKEFFPLQSSPRFGQPEDVADVVGMLCSRDARWITGQVISASGGGVKIG</sequence>
<dbReference type="SUPFAM" id="SSF51735">
    <property type="entry name" value="NAD(P)-binding Rossmann-fold domains"/>
    <property type="match status" value="1"/>
</dbReference>
<evidence type="ECO:0000256" key="1">
    <source>
        <dbReference type="ARBA" id="ARBA00006484"/>
    </source>
</evidence>
<evidence type="ECO:0000256" key="4">
    <source>
        <dbReference type="ARBA" id="ARBA00048508"/>
    </source>
</evidence>
<dbReference type="PROSITE" id="PS00061">
    <property type="entry name" value="ADH_SHORT"/>
    <property type="match status" value="1"/>
</dbReference>
<gene>
    <name evidence="5" type="ORF">HYFRA_00012501</name>
</gene>
<dbReference type="InterPro" id="IPR002347">
    <property type="entry name" value="SDR_fam"/>
</dbReference>
<comment type="caution">
    <text evidence="5">The sequence shown here is derived from an EMBL/GenBank/DDBJ whole genome shotgun (WGS) entry which is preliminary data.</text>
</comment>
<dbReference type="PANTHER" id="PTHR42879">
    <property type="entry name" value="3-OXOACYL-(ACYL-CARRIER-PROTEIN) REDUCTASE"/>
    <property type="match status" value="1"/>
</dbReference>
<proteinExistence type="inferred from homology"/>
<dbReference type="InterPro" id="IPR050259">
    <property type="entry name" value="SDR"/>
</dbReference>
<comment type="catalytic activity">
    <reaction evidence="4">
        <text>a (3R)-hydroxyacyl-[ACP] + NADP(+) = a 3-oxoacyl-[ACP] + NADPH + H(+)</text>
        <dbReference type="Rhea" id="RHEA:17397"/>
        <dbReference type="Rhea" id="RHEA-COMP:9916"/>
        <dbReference type="Rhea" id="RHEA-COMP:9945"/>
        <dbReference type="ChEBI" id="CHEBI:15378"/>
        <dbReference type="ChEBI" id="CHEBI:57783"/>
        <dbReference type="ChEBI" id="CHEBI:58349"/>
        <dbReference type="ChEBI" id="CHEBI:78776"/>
        <dbReference type="ChEBI" id="CHEBI:78827"/>
        <dbReference type="EC" id="1.1.1.100"/>
    </reaction>
</comment>
<dbReference type="GO" id="GO:0032787">
    <property type="term" value="P:monocarboxylic acid metabolic process"/>
    <property type="evidence" value="ECO:0007669"/>
    <property type="project" value="UniProtKB-ARBA"/>
</dbReference>
<name>A0A9N9PRK4_9HELO</name>
<reference evidence="5" key="1">
    <citation type="submission" date="2021-07" db="EMBL/GenBank/DDBJ databases">
        <authorList>
            <person name="Durling M."/>
        </authorList>
    </citation>
    <scope>NUCLEOTIDE SEQUENCE</scope>
</reference>